<name>A0A2J9V247_VIBMI</name>
<reference evidence="3" key="1">
    <citation type="submission" date="2017-12" db="EMBL/GenBank/DDBJ databases">
        <title>FDA dAtabase for Regulatory Grade micrObial Sequences (FDA-ARGOS): Supporting development and validation of Infectious Disease Dx tests.</title>
        <authorList>
            <person name="Hoffmann M."/>
            <person name="Allard M."/>
            <person name="Evans P."/>
            <person name="Brown E."/>
            <person name="Tallon L.J."/>
            <person name="Sadzewicz L."/>
            <person name="Sengamalay N."/>
            <person name="Ott S."/>
            <person name="Godinez A."/>
            <person name="Nagaraj S."/>
            <person name="Vavikolanu K."/>
            <person name="Aluvathingal J."/>
            <person name="Nadendla S."/>
            <person name="Hobson J."/>
            <person name="Sichtig H."/>
        </authorList>
    </citation>
    <scope>NUCLEOTIDE SEQUENCE [LARGE SCALE GENOMIC DNA]</scope>
    <source>
        <strain evidence="3">FDAARGOS_113</strain>
    </source>
</reference>
<evidence type="ECO:0008006" key="5">
    <source>
        <dbReference type="Google" id="ProtNLM"/>
    </source>
</evidence>
<feature type="chain" id="PRO_5014388168" description="Protein BatD" evidence="2">
    <location>
        <begin position="24"/>
        <end position="416"/>
    </location>
</feature>
<feature type="transmembrane region" description="Helical" evidence="1">
    <location>
        <begin position="293"/>
        <end position="315"/>
    </location>
</feature>
<dbReference type="AlphaFoldDB" id="A0A2J9V247"/>
<dbReference type="EMBL" id="LOSJ02000002">
    <property type="protein sequence ID" value="PNM57859.1"/>
    <property type="molecule type" value="Genomic_DNA"/>
</dbReference>
<keyword evidence="1" id="KW-0812">Transmembrane</keyword>
<proteinExistence type="predicted"/>
<comment type="caution">
    <text evidence="3">The sequence shown here is derived from an EMBL/GenBank/DDBJ whole genome shotgun (WGS) entry which is preliminary data.</text>
</comment>
<gene>
    <name evidence="3" type="ORF">AL544_018310</name>
</gene>
<sequence>MKRFLLRILCLLVFWSPLSMVQAQEASSTVEVKLKTWLGDAPEKTLDVWAPTQQIVLHIEVSTNTWFTSGTQIKGIEIPDVLVKQRNTFAVNYTERENGQTWSKQRWEITLYPQKSGDFTVPAAQVITQVADKNNQKKAVTLETTPMPFHVTLPNPELDASKHWFAASDVKVTQEWSDDETQPLKAGDSITRTIRIEANDSLSVLLPSLMNAEASPSWSAYPDAPQLVDKQNRSGYISERTENQTYVLLNGGDIEWPTYEFWWWNTKTETLEKVTLEGKTRHVQHTLASWLRYYAWELVAILLSIIATLAMVIWLKRYYQTHPTPAWFEFYQSLRRKEWSRSRMLLYRKLNTQEQSVALAKHSPEPRWQHHAVKVQGEDTSRRDFVYLWRYIKKQRYRFTLPKALPELHPSESSDS</sequence>
<evidence type="ECO:0000313" key="3">
    <source>
        <dbReference type="EMBL" id="PNM57859.1"/>
    </source>
</evidence>
<evidence type="ECO:0000256" key="2">
    <source>
        <dbReference type="SAM" id="SignalP"/>
    </source>
</evidence>
<dbReference type="OrthoDB" id="5293418at2"/>
<feature type="signal peptide" evidence="2">
    <location>
        <begin position="1"/>
        <end position="23"/>
    </location>
</feature>
<accession>A0A2J9V247</accession>
<dbReference type="PANTHER" id="PTHR40940">
    <property type="entry name" value="PROTEIN BATD-RELATED"/>
    <property type="match status" value="1"/>
</dbReference>
<organism evidence="3 4">
    <name type="scientific">Vibrio mimicus</name>
    <dbReference type="NCBI Taxonomy" id="674"/>
    <lineage>
        <taxon>Bacteria</taxon>
        <taxon>Pseudomonadati</taxon>
        <taxon>Pseudomonadota</taxon>
        <taxon>Gammaproteobacteria</taxon>
        <taxon>Vibrionales</taxon>
        <taxon>Vibrionaceae</taxon>
        <taxon>Vibrio</taxon>
    </lineage>
</organism>
<keyword evidence="1" id="KW-1133">Transmembrane helix</keyword>
<keyword evidence="1" id="KW-0472">Membrane</keyword>
<keyword evidence="2" id="KW-0732">Signal</keyword>
<dbReference type="RefSeq" id="WP_000819638.1">
    <property type="nucleotide sequence ID" value="NZ_CAWMSS010000001.1"/>
</dbReference>
<evidence type="ECO:0000313" key="4">
    <source>
        <dbReference type="Proteomes" id="UP000053748"/>
    </source>
</evidence>
<dbReference type="STRING" id="674.VM_10055"/>
<keyword evidence="4" id="KW-1185">Reference proteome</keyword>
<protein>
    <recommendedName>
        <fullName evidence="5">Protein BatD</fullName>
    </recommendedName>
</protein>
<evidence type="ECO:0000256" key="1">
    <source>
        <dbReference type="SAM" id="Phobius"/>
    </source>
</evidence>
<dbReference type="Pfam" id="PF13584">
    <property type="entry name" value="BatD"/>
    <property type="match status" value="1"/>
</dbReference>
<dbReference type="InterPro" id="IPR025738">
    <property type="entry name" value="BatD"/>
</dbReference>
<dbReference type="Proteomes" id="UP000053748">
    <property type="component" value="Unassembled WGS sequence"/>
</dbReference>
<dbReference type="PANTHER" id="PTHR40940:SF1">
    <property type="entry name" value="PROTEIN BATD"/>
    <property type="match status" value="1"/>
</dbReference>